<dbReference type="InterPro" id="IPR036515">
    <property type="entry name" value="Transposase_17_sf"/>
</dbReference>
<gene>
    <name evidence="2" type="ORF">J2W49_003022</name>
</gene>
<accession>A0ABU1WPA6</accession>
<proteinExistence type="predicted"/>
<dbReference type="InterPro" id="IPR002686">
    <property type="entry name" value="Transposase_17"/>
</dbReference>
<evidence type="ECO:0000313" key="2">
    <source>
        <dbReference type="EMBL" id="MDR7151049.1"/>
    </source>
</evidence>
<dbReference type="SUPFAM" id="SSF143422">
    <property type="entry name" value="Transposase IS200-like"/>
    <property type="match status" value="1"/>
</dbReference>
<dbReference type="PANTHER" id="PTHR34322">
    <property type="entry name" value="TRANSPOSASE, Y1_TNP DOMAIN-CONTAINING"/>
    <property type="match status" value="1"/>
</dbReference>
<dbReference type="Gene3D" id="3.30.70.1290">
    <property type="entry name" value="Transposase IS200-like"/>
    <property type="match status" value="1"/>
</dbReference>
<reference evidence="2 3" key="1">
    <citation type="submission" date="2023-07" db="EMBL/GenBank/DDBJ databases">
        <title>Sorghum-associated microbial communities from plants grown in Nebraska, USA.</title>
        <authorList>
            <person name="Schachtman D."/>
        </authorList>
    </citation>
    <scope>NUCLEOTIDE SEQUENCE [LARGE SCALE GENOMIC DNA]</scope>
    <source>
        <strain evidence="2 3">4249</strain>
    </source>
</reference>
<evidence type="ECO:0000313" key="3">
    <source>
        <dbReference type="Proteomes" id="UP001265700"/>
    </source>
</evidence>
<name>A0ABU1WPA6_9BURK</name>
<dbReference type="SMART" id="SM01321">
    <property type="entry name" value="Y1_Tnp"/>
    <property type="match status" value="1"/>
</dbReference>
<keyword evidence="3" id="KW-1185">Reference proteome</keyword>
<protein>
    <submittedName>
        <fullName evidence="2">Transposase</fullName>
    </submittedName>
</protein>
<dbReference type="Pfam" id="PF01797">
    <property type="entry name" value="Y1_Tnp"/>
    <property type="match status" value="1"/>
</dbReference>
<dbReference type="RefSeq" id="WP_310317672.1">
    <property type="nucleotide sequence ID" value="NZ_JAVDWU010000006.1"/>
</dbReference>
<sequence>MARLPRLSIPGNLHHVMQRGNNHEVIVRSDADRQALLTLLTEQALQFRVALHAYVLMDTHLHMLLTPANHDGISLMMQAVGRRYVRYFNDLHHRSGTLWDGRYRSTVVQAERHLISNMCFLDLMPVRTGVVDQPHLYPWSSHCSYVGQVQDKRLTPHPMYWSLGNTPFAREAAYAEKVSEGLSEAQVQSIQAAVLHGWAMGDEDFIAGIQQQTSRRVSKARPGRPALR</sequence>
<dbReference type="EMBL" id="JAVDWU010000006">
    <property type="protein sequence ID" value="MDR7151049.1"/>
    <property type="molecule type" value="Genomic_DNA"/>
</dbReference>
<organism evidence="2 3">
    <name type="scientific">Hydrogenophaga palleronii</name>
    <dbReference type="NCBI Taxonomy" id="65655"/>
    <lineage>
        <taxon>Bacteria</taxon>
        <taxon>Pseudomonadati</taxon>
        <taxon>Pseudomonadota</taxon>
        <taxon>Betaproteobacteria</taxon>
        <taxon>Burkholderiales</taxon>
        <taxon>Comamonadaceae</taxon>
        <taxon>Hydrogenophaga</taxon>
    </lineage>
</organism>
<dbReference type="PANTHER" id="PTHR34322:SF2">
    <property type="entry name" value="TRANSPOSASE IS200-LIKE DOMAIN-CONTAINING PROTEIN"/>
    <property type="match status" value="1"/>
</dbReference>
<evidence type="ECO:0000259" key="1">
    <source>
        <dbReference type="SMART" id="SM01321"/>
    </source>
</evidence>
<feature type="domain" description="Transposase IS200-like" evidence="1">
    <location>
        <begin position="9"/>
        <end position="117"/>
    </location>
</feature>
<comment type="caution">
    <text evidence="2">The sequence shown here is derived from an EMBL/GenBank/DDBJ whole genome shotgun (WGS) entry which is preliminary data.</text>
</comment>
<dbReference type="Proteomes" id="UP001265700">
    <property type="component" value="Unassembled WGS sequence"/>
</dbReference>